<dbReference type="PROSITE" id="PS01124">
    <property type="entry name" value="HTH_ARAC_FAMILY_2"/>
    <property type="match status" value="1"/>
</dbReference>
<evidence type="ECO:0000313" key="2">
    <source>
        <dbReference type="EMBL" id="MEK9501170.1"/>
    </source>
</evidence>
<accession>A0ABU9EC91</accession>
<dbReference type="InterPro" id="IPR018060">
    <property type="entry name" value="HTH_AraC"/>
</dbReference>
<dbReference type="SMART" id="SM00342">
    <property type="entry name" value="HTH_ARAC"/>
    <property type="match status" value="1"/>
</dbReference>
<reference evidence="2 3" key="1">
    <citation type="submission" date="2024-02" db="EMBL/GenBank/DDBJ databases">
        <title>A novel Gemmatimonadota bacterium.</title>
        <authorList>
            <person name="Du Z.-J."/>
            <person name="Ye Y.-Q."/>
        </authorList>
    </citation>
    <scope>NUCLEOTIDE SEQUENCE [LARGE SCALE GENOMIC DNA]</scope>
    <source>
        <strain evidence="2 3">DH-20</strain>
    </source>
</reference>
<sequence length="258" mass="28837">MSGSIAVPYVGDTLGRKRLSRLLSPYFRLRAWTRGSDTCGRTGEPLVVASLTADFDREMAVVSGLGWRNPALHAVLVVPDRRVRARLEHMGNRSRLRPLLMNQDPDRFLAEFHSTWFLAESARLECSTYTSQLPEVLLGALRVVVRSRLDAPPHTVADVADGVGVSRGYLSRTAAAHDVSLPDLTRTWLSLLAMDRRLSTHEPWDRVARRAGYASASGLTRLFRAHHGFEPSRCGREEFHGAVIRFRDRVLGVLERSA</sequence>
<organism evidence="2 3">
    <name type="scientific">Gaopeijia maritima</name>
    <dbReference type="NCBI Taxonomy" id="3119007"/>
    <lineage>
        <taxon>Bacteria</taxon>
        <taxon>Pseudomonadati</taxon>
        <taxon>Gemmatimonadota</taxon>
        <taxon>Longimicrobiia</taxon>
        <taxon>Gaopeijiales</taxon>
        <taxon>Gaopeijiaceae</taxon>
        <taxon>Gaopeijia</taxon>
    </lineage>
</organism>
<proteinExistence type="predicted"/>
<evidence type="ECO:0000313" key="3">
    <source>
        <dbReference type="Proteomes" id="UP001484239"/>
    </source>
</evidence>
<dbReference type="EMBL" id="JBBHLI010000004">
    <property type="protein sequence ID" value="MEK9501170.1"/>
    <property type="molecule type" value="Genomic_DNA"/>
</dbReference>
<dbReference type="Proteomes" id="UP001484239">
    <property type="component" value="Unassembled WGS sequence"/>
</dbReference>
<gene>
    <name evidence="2" type="ORF">WI372_09285</name>
</gene>
<keyword evidence="3" id="KW-1185">Reference proteome</keyword>
<comment type="caution">
    <text evidence="2">The sequence shown here is derived from an EMBL/GenBank/DDBJ whole genome shotgun (WGS) entry which is preliminary data.</text>
</comment>
<evidence type="ECO:0000259" key="1">
    <source>
        <dbReference type="PROSITE" id="PS01124"/>
    </source>
</evidence>
<protein>
    <submittedName>
        <fullName evidence="2">AraC family transcriptional regulator</fullName>
    </submittedName>
</protein>
<dbReference type="RefSeq" id="WP_405277276.1">
    <property type="nucleotide sequence ID" value="NZ_JBBHLI010000004.1"/>
</dbReference>
<name>A0ABU9EC91_9BACT</name>
<dbReference type="Gene3D" id="1.10.10.60">
    <property type="entry name" value="Homeodomain-like"/>
    <property type="match status" value="1"/>
</dbReference>
<feature type="domain" description="HTH araC/xylS-type" evidence="1">
    <location>
        <begin position="139"/>
        <end position="237"/>
    </location>
</feature>